<keyword evidence="2" id="KW-1185">Reference proteome</keyword>
<sequence length="371" mass="41033">MRPRIEFDVEGIDNVFASDVVDRNDVTLSLRPAVLVSDRRPDRELTLNLDAAFATFLDNTVSDRVQIGADGLGRFGLGTRTRPFVGFSFRQNDTQSRQFPDLSLTAQPIRLTSIGGNAGVDQEFGPITATAEARYQNTSYRDEIIGDSLNLIPGFEDFEVASGRLRLAYSVNPAQRIYVEGEINDRKFDVNPGSIGAVPGLLVNRSSDGFGLRAGYARQITEILLFDANVGYLRQQYDDPAISTVSSFSFDADLVYSPSRLTRVRLSAGRSIDDTVNQFFNGLLRTEVGLGVEHELRRDFLLSAEGRYSTIDPRASGGATASDIEEFQLSGSARYLISPSWTARFRLSYFDRNATFGGSQLRGLLGLTYYF</sequence>
<dbReference type="RefSeq" id="WP_420910620.1">
    <property type="nucleotide sequence ID" value="NZ_CP092471.1"/>
</dbReference>
<accession>A0ABY5T1D6</accession>
<protein>
    <submittedName>
        <fullName evidence="1">Outer membrane beta-barrel protein</fullName>
    </submittedName>
</protein>
<reference evidence="1" key="1">
    <citation type="submission" date="2022-02" db="EMBL/GenBank/DDBJ databases">
        <title>Qipengyuania spongiae sp. nov., isolated from marine sponge.</title>
        <authorList>
            <person name="Li Z."/>
            <person name="Zhang M."/>
        </authorList>
    </citation>
    <scope>NUCLEOTIDE SEQUENCE</scope>
    <source>
        <strain evidence="1">PHS-Z21</strain>
    </source>
</reference>
<gene>
    <name evidence="1" type="ORF">L1F33_12640</name>
</gene>
<proteinExistence type="predicted"/>
<evidence type="ECO:0000313" key="1">
    <source>
        <dbReference type="EMBL" id="UVI39066.1"/>
    </source>
</evidence>
<dbReference type="Proteomes" id="UP001065265">
    <property type="component" value="Chromosome"/>
</dbReference>
<dbReference type="SUPFAM" id="SSF56935">
    <property type="entry name" value="Porins"/>
    <property type="match status" value="1"/>
</dbReference>
<dbReference type="Pfam" id="PF10082">
    <property type="entry name" value="BBP2_2"/>
    <property type="match status" value="1"/>
</dbReference>
<organism evidence="1 2">
    <name type="scientific">Qipengyuania spongiae</name>
    <dbReference type="NCBI Taxonomy" id="2909673"/>
    <lineage>
        <taxon>Bacteria</taxon>
        <taxon>Pseudomonadati</taxon>
        <taxon>Pseudomonadota</taxon>
        <taxon>Alphaproteobacteria</taxon>
        <taxon>Sphingomonadales</taxon>
        <taxon>Erythrobacteraceae</taxon>
        <taxon>Qipengyuania</taxon>
    </lineage>
</organism>
<dbReference type="InterPro" id="IPR018759">
    <property type="entry name" value="BBP2_2"/>
</dbReference>
<dbReference type="EMBL" id="CP092471">
    <property type="protein sequence ID" value="UVI39066.1"/>
    <property type="molecule type" value="Genomic_DNA"/>
</dbReference>
<name>A0ABY5T1D6_9SPHN</name>
<evidence type="ECO:0000313" key="2">
    <source>
        <dbReference type="Proteomes" id="UP001065265"/>
    </source>
</evidence>